<evidence type="ECO:0000313" key="1">
    <source>
        <dbReference type="EMBL" id="JAW00159.1"/>
    </source>
</evidence>
<name>A0A1Z5KYI2_ORNMO</name>
<organism evidence="1">
    <name type="scientific">Ornithodoros moubata</name>
    <name type="common">Soft tick</name>
    <name type="synonym">Argasid tick</name>
    <dbReference type="NCBI Taxonomy" id="6938"/>
    <lineage>
        <taxon>Eukaryota</taxon>
        <taxon>Metazoa</taxon>
        <taxon>Ecdysozoa</taxon>
        <taxon>Arthropoda</taxon>
        <taxon>Chelicerata</taxon>
        <taxon>Arachnida</taxon>
        <taxon>Acari</taxon>
        <taxon>Parasitiformes</taxon>
        <taxon>Ixodida</taxon>
        <taxon>Ixodoidea</taxon>
        <taxon>Argasidae</taxon>
        <taxon>Ornithodorinae</taxon>
        <taxon>Ornithodoros</taxon>
    </lineage>
</organism>
<sequence length="100" mass="11401">MHAIAAAAHIPVHMMELVALVWHQQSMNHLSVVVVFRVHTNGGNHLSVVVVFRVHTNGGQIIRSLFVRHDTWNVDQLFTRTFHRCQRCRVAHSAAFLLAF</sequence>
<proteinExistence type="predicted"/>
<dbReference type="EMBL" id="GFJQ02006811">
    <property type="protein sequence ID" value="JAW00159.1"/>
    <property type="molecule type" value="Transcribed_RNA"/>
</dbReference>
<dbReference type="AlphaFoldDB" id="A0A1Z5KYI2"/>
<protein>
    <submittedName>
        <fullName evidence="1">Selenium-binding protein 1</fullName>
    </submittedName>
</protein>
<reference evidence="1" key="1">
    <citation type="journal article" date="2017" name="Ticks Tick Borne Dis.">
        <title>Functional annotation and analysis of the Ornithodoros moubata midgut genes differentially expressed after blood feeding.</title>
        <authorList>
            <person name="Oleaga A."/>
            <person name="Obolo-Mvoulouga P."/>
            <person name="Manzano-Roman R."/>
            <person name="Perez-Sanchez R."/>
        </authorList>
    </citation>
    <scope>NUCLEOTIDE SEQUENCE</scope>
    <source>
        <strain evidence="1">Female</strain>
        <tissue evidence="1">Gut</tissue>
    </source>
</reference>
<accession>A0A1Z5KYI2</accession>